<dbReference type="EMBL" id="PQIB02000011">
    <property type="protein sequence ID" value="RLM84567.1"/>
    <property type="molecule type" value="Genomic_DNA"/>
</dbReference>
<reference evidence="3" key="1">
    <citation type="journal article" date="2019" name="Nat. Commun.">
        <title>The genome of broomcorn millet.</title>
        <authorList>
            <person name="Zou C."/>
            <person name="Miki D."/>
            <person name="Li D."/>
            <person name="Tang Q."/>
            <person name="Xiao L."/>
            <person name="Rajput S."/>
            <person name="Deng P."/>
            <person name="Jia W."/>
            <person name="Huang R."/>
            <person name="Zhang M."/>
            <person name="Sun Y."/>
            <person name="Hu J."/>
            <person name="Fu X."/>
            <person name="Schnable P.S."/>
            <person name="Li F."/>
            <person name="Zhang H."/>
            <person name="Feng B."/>
            <person name="Zhu X."/>
            <person name="Liu R."/>
            <person name="Schnable J.C."/>
            <person name="Zhu J.-K."/>
            <person name="Zhang H."/>
        </authorList>
    </citation>
    <scope>NUCLEOTIDE SEQUENCE [LARGE SCALE GENOMIC DNA]</scope>
</reference>
<evidence type="ECO:0000256" key="1">
    <source>
        <dbReference type="SAM" id="SignalP"/>
    </source>
</evidence>
<comment type="caution">
    <text evidence="2">The sequence shown here is derived from an EMBL/GenBank/DDBJ whole genome shotgun (WGS) entry which is preliminary data.</text>
</comment>
<evidence type="ECO:0000313" key="3">
    <source>
        <dbReference type="Proteomes" id="UP000275267"/>
    </source>
</evidence>
<proteinExistence type="predicted"/>
<gene>
    <name evidence="2" type="ORF">C2845_PM04G24350</name>
</gene>
<keyword evidence="1" id="KW-0732">Signal</keyword>
<accession>A0A3L6QL07</accession>
<feature type="chain" id="PRO_5018131306" description="Secreted protein" evidence="1">
    <location>
        <begin position="19"/>
        <end position="76"/>
    </location>
</feature>
<protein>
    <recommendedName>
        <fullName evidence="4">Secreted protein</fullName>
    </recommendedName>
</protein>
<keyword evidence="3" id="KW-1185">Reference proteome</keyword>
<dbReference type="AlphaFoldDB" id="A0A3L6QL07"/>
<sequence>MIGGLLLRLLLEAQRSAAAVVAGAGDEGSGRTRGDAPANRRSYMCRSAGALEFMGVHHADELREVQGEIAFYIELW</sequence>
<evidence type="ECO:0000313" key="2">
    <source>
        <dbReference type="EMBL" id="RLM84567.1"/>
    </source>
</evidence>
<evidence type="ECO:0008006" key="4">
    <source>
        <dbReference type="Google" id="ProtNLM"/>
    </source>
</evidence>
<feature type="signal peptide" evidence="1">
    <location>
        <begin position="1"/>
        <end position="18"/>
    </location>
</feature>
<name>A0A3L6QL07_PANMI</name>
<organism evidence="2 3">
    <name type="scientific">Panicum miliaceum</name>
    <name type="common">Proso millet</name>
    <name type="synonym">Broomcorn millet</name>
    <dbReference type="NCBI Taxonomy" id="4540"/>
    <lineage>
        <taxon>Eukaryota</taxon>
        <taxon>Viridiplantae</taxon>
        <taxon>Streptophyta</taxon>
        <taxon>Embryophyta</taxon>
        <taxon>Tracheophyta</taxon>
        <taxon>Spermatophyta</taxon>
        <taxon>Magnoliopsida</taxon>
        <taxon>Liliopsida</taxon>
        <taxon>Poales</taxon>
        <taxon>Poaceae</taxon>
        <taxon>PACMAD clade</taxon>
        <taxon>Panicoideae</taxon>
        <taxon>Panicodae</taxon>
        <taxon>Paniceae</taxon>
        <taxon>Panicinae</taxon>
        <taxon>Panicum</taxon>
        <taxon>Panicum sect. Panicum</taxon>
    </lineage>
</organism>
<dbReference type="Proteomes" id="UP000275267">
    <property type="component" value="Unassembled WGS sequence"/>
</dbReference>